<keyword evidence="3" id="KW-0520">NAD</keyword>
<dbReference type="CDD" id="cd07134">
    <property type="entry name" value="ALDH_AlkH-like"/>
    <property type="match status" value="1"/>
</dbReference>
<dbReference type="GO" id="GO:0006081">
    <property type="term" value="P:aldehyde metabolic process"/>
    <property type="evidence" value="ECO:0007669"/>
    <property type="project" value="InterPro"/>
</dbReference>
<dbReference type="InterPro" id="IPR015590">
    <property type="entry name" value="Aldehyde_DH_dom"/>
</dbReference>
<dbReference type="InterPro" id="IPR012394">
    <property type="entry name" value="Aldehyde_DH_NAD(P)"/>
</dbReference>
<evidence type="ECO:0000313" key="10">
    <source>
        <dbReference type="Proteomes" id="UP000268313"/>
    </source>
</evidence>
<dbReference type="GO" id="GO:0004029">
    <property type="term" value="F:aldehyde dehydrogenase (NAD+) activity"/>
    <property type="evidence" value="ECO:0007669"/>
    <property type="project" value="TreeGrafter"/>
</dbReference>
<feature type="active site" evidence="5 6">
    <location>
        <position position="225"/>
    </location>
</feature>
<feature type="active site" evidence="5">
    <location>
        <position position="259"/>
    </location>
</feature>
<dbReference type="FunFam" id="3.40.309.10:FF:000003">
    <property type="entry name" value="Aldehyde dehydrogenase"/>
    <property type="match status" value="1"/>
</dbReference>
<dbReference type="InterPro" id="IPR016162">
    <property type="entry name" value="Ald_DH_N"/>
</dbReference>
<protein>
    <recommendedName>
        <fullName evidence="4">Aldehyde dehydrogenase</fullName>
    </recommendedName>
</protein>
<dbReference type="InterPro" id="IPR016160">
    <property type="entry name" value="Ald_DH_CS_CYS"/>
</dbReference>
<name>A0A3A8K2C8_9BACT</name>
<dbReference type="GO" id="GO:0005737">
    <property type="term" value="C:cytoplasm"/>
    <property type="evidence" value="ECO:0007669"/>
    <property type="project" value="TreeGrafter"/>
</dbReference>
<gene>
    <name evidence="9" type="ORF">D7X32_16895</name>
</gene>
<evidence type="ECO:0000256" key="1">
    <source>
        <dbReference type="ARBA" id="ARBA00009986"/>
    </source>
</evidence>
<dbReference type="PROSITE" id="PS00687">
    <property type="entry name" value="ALDEHYDE_DEHYDR_GLU"/>
    <property type="match status" value="1"/>
</dbReference>
<dbReference type="FunFam" id="3.40.605.10:FF:000004">
    <property type="entry name" value="Aldehyde dehydrogenase"/>
    <property type="match status" value="1"/>
</dbReference>
<proteinExistence type="inferred from homology"/>
<dbReference type="AlphaFoldDB" id="A0A3A8K2C8"/>
<evidence type="ECO:0000256" key="3">
    <source>
        <dbReference type="ARBA" id="ARBA00023027"/>
    </source>
</evidence>
<dbReference type="EMBL" id="RAWE01000054">
    <property type="protein sequence ID" value="RKH02448.1"/>
    <property type="molecule type" value="Genomic_DNA"/>
</dbReference>
<evidence type="ECO:0000256" key="6">
    <source>
        <dbReference type="PROSITE-ProRule" id="PRU10007"/>
    </source>
</evidence>
<dbReference type="SUPFAM" id="SSF53720">
    <property type="entry name" value="ALDH-like"/>
    <property type="match status" value="1"/>
</dbReference>
<comment type="similarity">
    <text evidence="1 4 7">Belongs to the aldehyde dehydrogenase family.</text>
</comment>
<evidence type="ECO:0000256" key="7">
    <source>
        <dbReference type="RuleBase" id="RU003345"/>
    </source>
</evidence>
<dbReference type="PANTHER" id="PTHR43570">
    <property type="entry name" value="ALDEHYDE DEHYDROGENASE"/>
    <property type="match status" value="1"/>
</dbReference>
<keyword evidence="10" id="KW-1185">Reference proteome</keyword>
<sequence length="483" mass="53337">MLEAVASLLPQATVEVDRIRAVFESQRANRWNLSRSTPAERIARLRKLREAIIARREQLAEAIHQDFRKPAMEVELTEIHPTLEELNHTVKHLKSWMKPKRVATPLTLKGASSHVRFEAKGVVVILSPWNYPFQLLAAPLIAAIAAGNAVMLKPSEKTPHTSRFLAKLVRDVYPENEVAVFEGGAEVAEALLQHPFDHFFFTGNPNIGRKVMMAATKFLSSVTLELGGKSPVIIDESANLKAAAEALAWGKFVNAGQTCVAPDYIYVPASKQQAFLEAFKAVLTRFYGETEAERQASPDFARVVDPAAWRRLKEVLDRTVAAGAKVEAGGTADGPSRYVSPTVLSGVTTRMPIMEGEIFGPVLPVLTYERREEVYAHINEGGKPLALYVFSQDSKMVEEVLQHTTSGGVVVNNVLIHVANPNLPFGGVGMSGLGNYHGHYGFKTFSHERAVMVQWMKSLAAVFFPPYRGKAQEWASRATRMLE</sequence>
<organism evidence="9 10">
    <name type="scientific">Corallococcus carmarthensis</name>
    <dbReference type="NCBI Taxonomy" id="2316728"/>
    <lineage>
        <taxon>Bacteria</taxon>
        <taxon>Pseudomonadati</taxon>
        <taxon>Myxococcota</taxon>
        <taxon>Myxococcia</taxon>
        <taxon>Myxococcales</taxon>
        <taxon>Cystobacterineae</taxon>
        <taxon>Myxococcaceae</taxon>
        <taxon>Corallococcus</taxon>
    </lineage>
</organism>
<accession>A0A3A8K2C8</accession>
<comment type="caution">
    <text evidence="9">The sequence shown here is derived from an EMBL/GenBank/DDBJ whole genome shotgun (WGS) entry which is preliminary data.</text>
</comment>
<feature type="domain" description="Aldehyde dehydrogenase" evidence="8">
    <location>
        <begin position="17"/>
        <end position="450"/>
    </location>
</feature>
<dbReference type="PIRSF" id="PIRSF036492">
    <property type="entry name" value="ALDH"/>
    <property type="match status" value="1"/>
</dbReference>
<dbReference type="InterPro" id="IPR016163">
    <property type="entry name" value="Ald_DH_C"/>
</dbReference>
<dbReference type="InterPro" id="IPR029510">
    <property type="entry name" value="Ald_DH_CS_GLU"/>
</dbReference>
<evidence type="ECO:0000313" key="9">
    <source>
        <dbReference type="EMBL" id="RKH02448.1"/>
    </source>
</evidence>
<evidence type="ECO:0000256" key="4">
    <source>
        <dbReference type="PIRNR" id="PIRNR036492"/>
    </source>
</evidence>
<dbReference type="InterPro" id="IPR016161">
    <property type="entry name" value="Ald_DH/histidinol_DH"/>
</dbReference>
<dbReference type="OrthoDB" id="9762436at2"/>
<keyword evidence="2 4" id="KW-0560">Oxidoreductase</keyword>
<evidence type="ECO:0000259" key="8">
    <source>
        <dbReference type="Pfam" id="PF00171"/>
    </source>
</evidence>
<dbReference type="Gene3D" id="3.40.605.10">
    <property type="entry name" value="Aldehyde Dehydrogenase, Chain A, domain 1"/>
    <property type="match status" value="1"/>
</dbReference>
<evidence type="ECO:0000256" key="2">
    <source>
        <dbReference type="ARBA" id="ARBA00023002"/>
    </source>
</evidence>
<reference evidence="10" key="1">
    <citation type="submission" date="2018-09" db="EMBL/GenBank/DDBJ databases">
        <authorList>
            <person name="Livingstone P.G."/>
            <person name="Whitworth D.E."/>
        </authorList>
    </citation>
    <scope>NUCLEOTIDE SEQUENCE [LARGE SCALE GENOMIC DNA]</scope>
    <source>
        <strain evidence="10">CA043D</strain>
    </source>
</reference>
<dbReference type="Gene3D" id="3.40.309.10">
    <property type="entry name" value="Aldehyde Dehydrogenase, Chain A, domain 2"/>
    <property type="match status" value="1"/>
</dbReference>
<dbReference type="Pfam" id="PF00171">
    <property type="entry name" value="Aldedh"/>
    <property type="match status" value="1"/>
</dbReference>
<dbReference type="PANTHER" id="PTHR43570:SF20">
    <property type="entry name" value="ALDEHYDE DEHYDROGENASE ALDX-RELATED"/>
    <property type="match status" value="1"/>
</dbReference>
<dbReference type="PROSITE" id="PS00070">
    <property type="entry name" value="ALDEHYDE_DEHYDR_CYS"/>
    <property type="match status" value="1"/>
</dbReference>
<dbReference type="Proteomes" id="UP000268313">
    <property type="component" value="Unassembled WGS sequence"/>
</dbReference>
<evidence type="ECO:0000256" key="5">
    <source>
        <dbReference type="PIRSR" id="PIRSR036492-1"/>
    </source>
</evidence>